<protein>
    <submittedName>
        <fullName evidence="1">Uncharacterized protein</fullName>
    </submittedName>
</protein>
<proteinExistence type="predicted"/>
<reference evidence="1 2" key="1">
    <citation type="submission" date="2014-01" db="EMBL/GenBank/DDBJ databases">
        <authorList>
            <consortium name="DOE Joint Genome Institute"/>
            <person name="Anderson I."/>
            <person name="Huntemann M."/>
            <person name="Han J."/>
            <person name="Chen A."/>
            <person name="Kyrpides N."/>
            <person name="Mavromatis K."/>
            <person name="Markowitz V."/>
            <person name="Palaniappan K."/>
            <person name="Ivanova N."/>
            <person name="Schaumberg A."/>
            <person name="Pati A."/>
            <person name="Liolios K."/>
            <person name="Nordberg H.P."/>
            <person name="Cantor M.N."/>
            <person name="Hua S.X."/>
            <person name="Woyke T."/>
        </authorList>
    </citation>
    <scope>NUCLEOTIDE SEQUENCE [LARGE SCALE GENOMIC DNA]</scope>
    <source>
        <strain evidence="1 2">XH-48</strain>
    </source>
</reference>
<dbReference type="KEGG" id="hlr:HALLA_14470"/>
<sequence>MSAAREFEIMTDHAINFTALLEEVRAFDEHGESNDIVTVSGDDPFAVCQSLFRRLGDRTATDRCEFVMSHTVRRELERTLVRGEPTIGTEPFLERQIRTDVSMPDDVILFADFDAITLGGTVLEPDAVGLGESA</sequence>
<dbReference type="Proteomes" id="UP000019024">
    <property type="component" value="Chromosome"/>
</dbReference>
<keyword evidence="2" id="KW-1185">Reference proteome</keyword>
<accession>W0JUN4</accession>
<dbReference type="STRING" id="797299.HALLA_14470"/>
<dbReference type="EMBL" id="CP007055">
    <property type="protein sequence ID" value="AHG01052.1"/>
    <property type="molecule type" value="Genomic_DNA"/>
</dbReference>
<gene>
    <name evidence="1" type="ORF">HALLA_14470</name>
</gene>
<organism evidence="1 2">
    <name type="scientific">Halostagnicola larsenii XH-48</name>
    <dbReference type="NCBI Taxonomy" id="797299"/>
    <lineage>
        <taxon>Archaea</taxon>
        <taxon>Methanobacteriati</taxon>
        <taxon>Methanobacteriota</taxon>
        <taxon>Stenosarchaea group</taxon>
        <taxon>Halobacteria</taxon>
        <taxon>Halobacteriales</taxon>
        <taxon>Natrialbaceae</taxon>
        <taxon>Halostagnicola</taxon>
    </lineage>
</organism>
<name>W0JUN4_9EURY</name>
<evidence type="ECO:0000313" key="2">
    <source>
        <dbReference type="Proteomes" id="UP000019024"/>
    </source>
</evidence>
<dbReference type="AlphaFoldDB" id="W0JUN4"/>
<evidence type="ECO:0000313" key="1">
    <source>
        <dbReference type="EMBL" id="AHG01052.1"/>
    </source>
</evidence>
<dbReference type="HOGENOM" id="CLU_1954719_0_0_2"/>
<dbReference type="eggNOG" id="ENOG502N5I7">
    <property type="taxonomic scope" value="Archaea"/>
</dbReference>